<organism evidence="1 2">
    <name type="scientific">Phaseolus coccineus</name>
    <name type="common">Scarlet runner bean</name>
    <name type="synonym">Phaseolus multiflorus</name>
    <dbReference type="NCBI Taxonomy" id="3886"/>
    <lineage>
        <taxon>Eukaryota</taxon>
        <taxon>Viridiplantae</taxon>
        <taxon>Streptophyta</taxon>
        <taxon>Embryophyta</taxon>
        <taxon>Tracheophyta</taxon>
        <taxon>Spermatophyta</taxon>
        <taxon>Magnoliopsida</taxon>
        <taxon>eudicotyledons</taxon>
        <taxon>Gunneridae</taxon>
        <taxon>Pentapetalae</taxon>
        <taxon>rosids</taxon>
        <taxon>fabids</taxon>
        <taxon>Fabales</taxon>
        <taxon>Fabaceae</taxon>
        <taxon>Papilionoideae</taxon>
        <taxon>50 kb inversion clade</taxon>
        <taxon>NPAAA clade</taxon>
        <taxon>indigoferoid/millettioid clade</taxon>
        <taxon>Phaseoleae</taxon>
        <taxon>Phaseolus</taxon>
    </lineage>
</organism>
<sequence length="80" mass="8766">MNWKCLVLLFMDEKTLDYAILAMDASIHSSKPGQFVSSVFSFSVSDLCLSVLVRIGKGKRGTTEELILLINAGGLNGKRM</sequence>
<dbReference type="EMBL" id="JAYMYR010000008">
    <property type="protein sequence ID" value="KAK7347131.1"/>
    <property type="molecule type" value="Genomic_DNA"/>
</dbReference>
<gene>
    <name evidence="1" type="ORF">VNO80_21658</name>
</gene>
<keyword evidence="2" id="KW-1185">Reference proteome</keyword>
<accession>A0AAN9M3G4</accession>
<comment type="caution">
    <text evidence="1">The sequence shown here is derived from an EMBL/GenBank/DDBJ whole genome shotgun (WGS) entry which is preliminary data.</text>
</comment>
<dbReference type="AlphaFoldDB" id="A0AAN9M3G4"/>
<evidence type="ECO:0000313" key="2">
    <source>
        <dbReference type="Proteomes" id="UP001374584"/>
    </source>
</evidence>
<evidence type="ECO:0000313" key="1">
    <source>
        <dbReference type="EMBL" id="KAK7347131.1"/>
    </source>
</evidence>
<reference evidence="1 2" key="1">
    <citation type="submission" date="2024-01" db="EMBL/GenBank/DDBJ databases">
        <title>The genomes of 5 underutilized Papilionoideae crops provide insights into root nodulation and disease resistanc.</title>
        <authorList>
            <person name="Jiang F."/>
        </authorList>
    </citation>
    <scope>NUCLEOTIDE SEQUENCE [LARGE SCALE GENOMIC DNA]</scope>
    <source>
        <strain evidence="1">JINMINGXINNONG_FW02</strain>
        <tissue evidence="1">Leaves</tissue>
    </source>
</reference>
<protein>
    <submittedName>
        <fullName evidence="1">Uncharacterized protein</fullName>
    </submittedName>
</protein>
<name>A0AAN9M3G4_PHACN</name>
<dbReference type="Proteomes" id="UP001374584">
    <property type="component" value="Unassembled WGS sequence"/>
</dbReference>
<proteinExistence type="predicted"/>